<protein>
    <submittedName>
        <fullName evidence="2">HDC15117</fullName>
    </submittedName>
</protein>
<sequence length="153" mass="16420">MTAGLPAEGYKWSLAGSWRSVRWPLVGAKLHPDKHLHHPAAPRGTKRSRKAPQKPPPTAAVVAEILQIFGGDTTGYGRLFRSFLLIRTHNTAPPSEVAASAGAAANQFLHCTSWTGRGSGLPSMVSGLDLVGALAFVRHINKAENKIQLTRLN</sequence>
<name>Q6IJD3_DROME</name>
<gene>
    <name evidence="2" type="ORF">HDC15117</name>
</gene>
<dbReference type="AlphaFoldDB" id="Q6IJD3"/>
<reference evidence="2" key="1">
    <citation type="journal article" date="2003" name="Genome Biol.">
        <title>An integrated gene annotation and transcriptional profiling approach towards the full gene content of the Drosophila genome.</title>
        <authorList>
            <person name="Hild M."/>
            <person name="Beckmann B."/>
            <person name="Haas S.A."/>
            <person name="Koch B."/>
            <person name="Solovyev V."/>
            <person name="Busold C."/>
            <person name="Fellenberg K."/>
            <person name="Boutros M."/>
            <person name="Vingron M."/>
            <person name="Sauer F."/>
            <person name="Hoheisel J.D."/>
            <person name="Paro R."/>
        </authorList>
    </citation>
    <scope>NUCLEOTIDE SEQUENCE</scope>
</reference>
<proteinExistence type="predicted"/>
<feature type="region of interest" description="Disordered" evidence="1">
    <location>
        <begin position="32"/>
        <end position="57"/>
    </location>
</feature>
<dbReference type="EMBL" id="BK002783">
    <property type="protein sequence ID" value="DAA04288.1"/>
    <property type="molecule type" value="Genomic_DNA"/>
</dbReference>
<evidence type="ECO:0000313" key="2">
    <source>
        <dbReference type="EMBL" id="DAA04288.1"/>
    </source>
</evidence>
<organism evidence="2">
    <name type="scientific">Drosophila melanogaster</name>
    <name type="common">Fruit fly</name>
    <dbReference type="NCBI Taxonomy" id="7227"/>
    <lineage>
        <taxon>Eukaryota</taxon>
        <taxon>Metazoa</taxon>
        <taxon>Ecdysozoa</taxon>
        <taxon>Arthropoda</taxon>
        <taxon>Hexapoda</taxon>
        <taxon>Insecta</taxon>
        <taxon>Pterygota</taxon>
        <taxon>Neoptera</taxon>
        <taxon>Endopterygota</taxon>
        <taxon>Diptera</taxon>
        <taxon>Brachycera</taxon>
        <taxon>Muscomorpha</taxon>
        <taxon>Ephydroidea</taxon>
        <taxon>Drosophilidae</taxon>
        <taxon>Drosophila</taxon>
        <taxon>Sophophora</taxon>
    </lineage>
</organism>
<feature type="compositionally biased region" description="Basic residues" evidence="1">
    <location>
        <begin position="32"/>
        <end position="52"/>
    </location>
</feature>
<evidence type="ECO:0000256" key="1">
    <source>
        <dbReference type="SAM" id="MobiDB-lite"/>
    </source>
</evidence>
<accession>Q6IJD3</accession>